<evidence type="ECO:0000256" key="1">
    <source>
        <dbReference type="SAM" id="Phobius"/>
    </source>
</evidence>
<dbReference type="CDD" id="cd02961">
    <property type="entry name" value="PDI_a_family"/>
    <property type="match status" value="1"/>
</dbReference>
<dbReference type="Pfam" id="PF00085">
    <property type="entry name" value="Thioredoxin"/>
    <property type="match status" value="1"/>
</dbReference>
<feature type="domain" description="Thioredoxin" evidence="2">
    <location>
        <begin position="1"/>
        <end position="131"/>
    </location>
</feature>
<dbReference type="GO" id="GO:0006457">
    <property type="term" value="P:protein folding"/>
    <property type="evidence" value="ECO:0007669"/>
    <property type="project" value="TreeGrafter"/>
</dbReference>
<reference evidence="3" key="1">
    <citation type="journal article" date="2020" name="Nature">
        <title>Giant virus diversity and host interactions through global metagenomics.</title>
        <authorList>
            <person name="Schulz F."/>
            <person name="Roux S."/>
            <person name="Paez-Espino D."/>
            <person name="Jungbluth S."/>
            <person name="Walsh D.A."/>
            <person name="Denef V.J."/>
            <person name="McMahon K.D."/>
            <person name="Konstantinidis K.T."/>
            <person name="Eloe-Fadrosh E.A."/>
            <person name="Kyrpides N.C."/>
            <person name="Woyke T."/>
        </authorList>
    </citation>
    <scope>NUCLEOTIDE SEQUENCE</scope>
    <source>
        <strain evidence="3">GVMAG-M-3300024302-11</strain>
    </source>
</reference>
<feature type="transmembrane region" description="Helical" evidence="1">
    <location>
        <begin position="6"/>
        <end position="26"/>
    </location>
</feature>
<dbReference type="AlphaFoldDB" id="A0A6C0ITG8"/>
<dbReference type="InterPro" id="IPR013766">
    <property type="entry name" value="Thioredoxin_domain"/>
</dbReference>
<keyword evidence="1" id="KW-1133">Transmembrane helix</keyword>
<dbReference type="InterPro" id="IPR036249">
    <property type="entry name" value="Thioredoxin-like_sf"/>
</dbReference>
<dbReference type="GO" id="GO:0005783">
    <property type="term" value="C:endoplasmic reticulum"/>
    <property type="evidence" value="ECO:0007669"/>
    <property type="project" value="TreeGrafter"/>
</dbReference>
<evidence type="ECO:0000313" key="3">
    <source>
        <dbReference type="EMBL" id="QHT96551.1"/>
    </source>
</evidence>
<accession>A0A6C0ITG8</accession>
<dbReference type="PROSITE" id="PS51352">
    <property type="entry name" value="THIOREDOXIN_2"/>
    <property type="match status" value="1"/>
</dbReference>
<proteinExistence type="predicted"/>
<dbReference type="EMBL" id="MN740259">
    <property type="protein sequence ID" value="QHT96551.1"/>
    <property type="molecule type" value="Genomic_DNA"/>
</dbReference>
<dbReference type="SUPFAM" id="SSF52833">
    <property type="entry name" value="Thioredoxin-like"/>
    <property type="match status" value="1"/>
</dbReference>
<dbReference type="Gene3D" id="3.40.30.10">
    <property type="entry name" value="Glutaredoxin"/>
    <property type="match status" value="1"/>
</dbReference>
<dbReference type="PANTHER" id="PTHR45672">
    <property type="entry name" value="PROTEIN DISULFIDE-ISOMERASE C17H9.14C-RELATED"/>
    <property type="match status" value="1"/>
</dbReference>
<evidence type="ECO:0000259" key="2">
    <source>
        <dbReference type="PROSITE" id="PS51352"/>
    </source>
</evidence>
<sequence>MLDQKYFGLSLKTWILILLVIIYFIYCTKCRKEDFSIEESKIKVYNFNTKWCGYSVRFQKIFDEFQEKHKNNTNVKIIDVKCDDDKNKNMCEKYSVPGYPTIIFEKGQEKIDFQGDRDTTKDLDEQLQKLL</sequence>
<keyword evidence="1" id="KW-0812">Transmembrane</keyword>
<protein>
    <recommendedName>
        <fullName evidence="2">Thioredoxin domain-containing protein</fullName>
    </recommendedName>
</protein>
<keyword evidence="1" id="KW-0472">Membrane</keyword>
<dbReference type="InterPro" id="IPR051063">
    <property type="entry name" value="PDI"/>
</dbReference>
<organism evidence="3">
    <name type="scientific">viral metagenome</name>
    <dbReference type="NCBI Taxonomy" id="1070528"/>
    <lineage>
        <taxon>unclassified sequences</taxon>
        <taxon>metagenomes</taxon>
        <taxon>organismal metagenomes</taxon>
    </lineage>
</organism>
<name>A0A6C0ITG8_9ZZZZ</name>
<dbReference type="GO" id="GO:0003756">
    <property type="term" value="F:protein disulfide isomerase activity"/>
    <property type="evidence" value="ECO:0007669"/>
    <property type="project" value="TreeGrafter"/>
</dbReference>